<dbReference type="Pfam" id="PF01593">
    <property type="entry name" value="Amino_oxidase"/>
    <property type="match status" value="1"/>
</dbReference>
<comment type="caution">
    <text evidence="9">The sequence shown here is derived from an EMBL/GenBank/DDBJ whole genome shotgun (WGS) entry which is preliminary data.</text>
</comment>
<reference evidence="9 10" key="1">
    <citation type="submission" date="2017-07" db="EMBL/GenBank/DDBJ databases">
        <title>Genome sequencing and assembly of Paenibacillus rigui.</title>
        <authorList>
            <person name="Mayilraj S."/>
        </authorList>
    </citation>
    <scope>NUCLEOTIDE SEQUENCE [LARGE SCALE GENOMIC DNA]</scope>
    <source>
        <strain evidence="9 10">JCM 16352</strain>
    </source>
</reference>
<evidence type="ECO:0000313" key="10">
    <source>
        <dbReference type="Proteomes" id="UP000215509"/>
    </source>
</evidence>
<dbReference type="AlphaFoldDB" id="A0A229US67"/>
<evidence type="ECO:0000259" key="8">
    <source>
        <dbReference type="Pfam" id="PF01593"/>
    </source>
</evidence>
<evidence type="ECO:0000256" key="6">
    <source>
        <dbReference type="ARBA" id="ARBA00042619"/>
    </source>
</evidence>
<gene>
    <name evidence="9" type="ORF">CF651_11045</name>
</gene>
<evidence type="ECO:0000256" key="4">
    <source>
        <dbReference type="ARBA" id="ARBA00039159"/>
    </source>
</evidence>
<comment type="pathway">
    <text evidence="2">Carotenoid biosynthesis; staphyloxanthin biosynthesis; staphyloxanthin from farnesyl diphosphate: step 3/5.</text>
</comment>
<evidence type="ECO:0000256" key="1">
    <source>
        <dbReference type="ARBA" id="ARBA00023002"/>
    </source>
</evidence>
<proteinExistence type="inferred from homology"/>
<feature type="domain" description="Amine oxidase" evidence="8">
    <location>
        <begin position="13"/>
        <end position="421"/>
    </location>
</feature>
<dbReference type="EMBL" id="NMQW01000016">
    <property type="protein sequence ID" value="OXM86268.1"/>
    <property type="molecule type" value="Genomic_DNA"/>
</dbReference>
<sequence length="433" mass="46998">MNHYDTAIIGGGVSGLLAAIEVAQAGKRVIVLEKSSHVGGRGITVRKQGALLNLGGHAVYRDGAAYKALHRLGIKLEGGRPGNGGSVIWKNRLIPLPGDPLKLLTSPLFSFAGKMELGRLMTRIGKVDTTGLGNVSLRVWAERHIQDPMVRHMFYTLCRTATYSRDLDYQTAATVLHQVRVSLSSGVLYLDGGWQHIVDQLEQLAISRGVTIRTGAGVQAISHADGAVEGVRLGSGEPLQVSSVISTLAPADNVRLVSGAEHTALQRWKEDARPITAACLDLALKRLPVSGRDFVLGLDQPVYFSNHSRAAKLSEDGMVVVHLMKYNDVHEQYDPKTAEQLLMSTMNLIHPGWQQEVVAKQFLPNLTVVHDYPHKARRDDKPGPVVPEIRRLYVAGDWASHGEMLLDAAAASAERAAMQLIRDAAKVQDAVTV</sequence>
<evidence type="ECO:0000256" key="7">
    <source>
        <dbReference type="ARBA" id="ARBA00048532"/>
    </source>
</evidence>
<protein>
    <recommendedName>
        <fullName evidence="4">4,4'-diaponeurosporene oxygenase</fullName>
    </recommendedName>
    <alternativeName>
        <fullName evidence="5">4,4'-diaponeurosporene oxidase</fullName>
    </alternativeName>
    <alternativeName>
        <fullName evidence="6">Carotenoid oxidase</fullName>
    </alternativeName>
</protein>
<comment type="similarity">
    <text evidence="3">Belongs to the carotenoid/retinoid oxidoreductase family. CrtP subfamily.</text>
</comment>
<dbReference type="Gene3D" id="3.50.50.60">
    <property type="entry name" value="FAD/NAD(P)-binding domain"/>
    <property type="match status" value="1"/>
</dbReference>
<dbReference type="PANTHER" id="PTHR43734">
    <property type="entry name" value="PHYTOENE DESATURASE"/>
    <property type="match status" value="1"/>
</dbReference>
<evidence type="ECO:0000313" key="9">
    <source>
        <dbReference type="EMBL" id="OXM86268.1"/>
    </source>
</evidence>
<name>A0A229US67_9BACL</name>
<dbReference type="PANTHER" id="PTHR43734:SF7">
    <property type="entry name" value="4,4'-DIAPONEUROSPORENE OXYGENASE"/>
    <property type="match status" value="1"/>
</dbReference>
<dbReference type="InterPro" id="IPR036188">
    <property type="entry name" value="FAD/NAD-bd_sf"/>
</dbReference>
<dbReference type="SUPFAM" id="SSF51905">
    <property type="entry name" value="FAD/NAD(P)-binding domain"/>
    <property type="match status" value="1"/>
</dbReference>
<keyword evidence="1" id="KW-0560">Oxidoreductase</keyword>
<evidence type="ECO:0000256" key="5">
    <source>
        <dbReference type="ARBA" id="ARBA00041900"/>
    </source>
</evidence>
<organism evidence="9 10">
    <name type="scientific">Paenibacillus rigui</name>
    <dbReference type="NCBI Taxonomy" id="554312"/>
    <lineage>
        <taxon>Bacteria</taxon>
        <taxon>Bacillati</taxon>
        <taxon>Bacillota</taxon>
        <taxon>Bacilli</taxon>
        <taxon>Bacillales</taxon>
        <taxon>Paenibacillaceae</taxon>
        <taxon>Paenibacillus</taxon>
    </lineage>
</organism>
<keyword evidence="10" id="KW-1185">Reference proteome</keyword>
<evidence type="ECO:0000256" key="2">
    <source>
        <dbReference type="ARBA" id="ARBA00037901"/>
    </source>
</evidence>
<comment type="catalytic activity">
    <reaction evidence="7">
        <text>all-trans-4,4'-diaponeurosporene + 2 AH2 + 2 O2 = 4,4'-diaponeurosporenal + 2 A + 3 H2O</text>
        <dbReference type="Rhea" id="RHEA:56104"/>
        <dbReference type="ChEBI" id="CHEBI:13193"/>
        <dbReference type="ChEBI" id="CHEBI:15377"/>
        <dbReference type="ChEBI" id="CHEBI:15379"/>
        <dbReference type="ChEBI" id="CHEBI:17499"/>
        <dbReference type="ChEBI" id="CHEBI:62743"/>
        <dbReference type="ChEBI" id="CHEBI:79065"/>
    </reaction>
</comment>
<dbReference type="GO" id="GO:0016491">
    <property type="term" value="F:oxidoreductase activity"/>
    <property type="evidence" value="ECO:0007669"/>
    <property type="project" value="UniProtKB-KW"/>
</dbReference>
<accession>A0A229US67</accession>
<dbReference type="Proteomes" id="UP000215509">
    <property type="component" value="Unassembled WGS sequence"/>
</dbReference>
<dbReference type="RefSeq" id="WP_094014916.1">
    <property type="nucleotide sequence ID" value="NZ_NMQW01000016.1"/>
</dbReference>
<dbReference type="Gene3D" id="3.90.660.50">
    <property type="match status" value="1"/>
</dbReference>
<evidence type="ECO:0000256" key="3">
    <source>
        <dbReference type="ARBA" id="ARBA00038194"/>
    </source>
</evidence>
<dbReference type="OrthoDB" id="269318at2"/>
<dbReference type="InterPro" id="IPR002937">
    <property type="entry name" value="Amino_oxidase"/>
</dbReference>